<comment type="function">
    <text evidence="11">Involved in protein export. Acts as a chaperone by maintaining the newly synthesized protein in an open conformation. Functions as a peptidyl-prolyl cis-trans isomerase.</text>
</comment>
<evidence type="ECO:0000256" key="5">
    <source>
        <dbReference type="ARBA" id="ARBA00022618"/>
    </source>
</evidence>
<evidence type="ECO:0000256" key="9">
    <source>
        <dbReference type="ARBA" id="ARBA00023306"/>
    </source>
</evidence>
<dbReference type="InterPro" id="IPR008880">
    <property type="entry name" value="Trigger_fac_C"/>
</dbReference>
<feature type="region of interest" description="Disordered" evidence="15">
    <location>
        <begin position="426"/>
        <end position="445"/>
    </location>
</feature>
<dbReference type="EC" id="5.2.1.8" evidence="3 11"/>
<dbReference type="NCBIfam" id="TIGR00115">
    <property type="entry name" value="tig"/>
    <property type="match status" value="1"/>
</dbReference>
<comment type="subcellular location">
    <subcellularLocation>
        <location evidence="11">Cytoplasm</location>
    </subcellularLocation>
    <text evidence="11">About half TF is bound to the ribosome near the polypeptide exit tunnel while the other half is free in the cytoplasm.</text>
</comment>
<dbReference type="InterPro" id="IPR005215">
    <property type="entry name" value="Trig_fac"/>
</dbReference>
<dbReference type="InterPro" id="IPR037041">
    <property type="entry name" value="Trigger_fac_C_sf"/>
</dbReference>
<dbReference type="GO" id="GO:0015031">
    <property type="term" value="P:protein transport"/>
    <property type="evidence" value="ECO:0007669"/>
    <property type="project" value="UniProtKB-UniRule"/>
</dbReference>
<protein>
    <recommendedName>
        <fullName evidence="4 11">Trigger factor</fullName>
        <shortName evidence="11">TF</shortName>
        <ecNumber evidence="3 11">5.2.1.8</ecNumber>
    </recommendedName>
    <alternativeName>
        <fullName evidence="10 11">PPIase</fullName>
    </alternativeName>
</protein>
<evidence type="ECO:0000256" key="3">
    <source>
        <dbReference type="ARBA" id="ARBA00013194"/>
    </source>
</evidence>
<evidence type="ECO:0000256" key="10">
    <source>
        <dbReference type="ARBA" id="ARBA00029986"/>
    </source>
</evidence>
<evidence type="ECO:0000256" key="15">
    <source>
        <dbReference type="SAM" id="MobiDB-lite"/>
    </source>
</evidence>
<comment type="domain">
    <text evidence="11">Consists of 3 domains; the N-terminus binds the ribosome, the middle domain has PPIase activity, while the C-terminus has intrinsic chaperone activity on its own.</text>
</comment>
<dbReference type="SUPFAM" id="SSF109998">
    <property type="entry name" value="Triger factor/SurA peptide-binding domain-like"/>
    <property type="match status" value="1"/>
</dbReference>
<feature type="coiled-coil region" evidence="14">
    <location>
        <begin position="134"/>
        <end position="161"/>
    </location>
</feature>
<dbReference type="Gene3D" id="1.10.3120.10">
    <property type="entry name" value="Trigger factor, C-terminal domain"/>
    <property type="match status" value="1"/>
</dbReference>
<evidence type="ECO:0000313" key="18">
    <source>
        <dbReference type="Proteomes" id="UP000250079"/>
    </source>
</evidence>
<dbReference type="Pfam" id="PF05698">
    <property type="entry name" value="Trigger_C"/>
    <property type="match status" value="1"/>
</dbReference>
<feature type="domain" description="PPIase FKBP-type" evidence="16">
    <location>
        <begin position="165"/>
        <end position="250"/>
    </location>
</feature>
<evidence type="ECO:0000256" key="12">
    <source>
        <dbReference type="PROSITE-ProRule" id="PRU00277"/>
    </source>
</evidence>
<dbReference type="PANTHER" id="PTHR30560">
    <property type="entry name" value="TRIGGER FACTOR CHAPERONE AND PEPTIDYL-PROLYL CIS/TRANS ISOMERASE"/>
    <property type="match status" value="1"/>
</dbReference>
<keyword evidence="9 11" id="KW-0131">Cell cycle</keyword>
<keyword evidence="5 11" id="KW-0132">Cell division</keyword>
<dbReference type="InterPro" id="IPR001179">
    <property type="entry name" value="PPIase_FKBP_dom"/>
</dbReference>
<evidence type="ECO:0000256" key="4">
    <source>
        <dbReference type="ARBA" id="ARBA00016902"/>
    </source>
</evidence>
<proteinExistence type="inferred from homology"/>
<dbReference type="SUPFAM" id="SSF102735">
    <property type="entry name" value="Trigger factor ribosome-binding domain"/>
    <property type="match status" value="1"/>
</dbReference>
<dbReference type="GO" id="GO:0051301">
    <property type="term" value="P:cell division"/>
    <property type="evidence" value="ECO:0007669"/>
    <property type="project" value="UniProtKB-KW"/>
</dbReference>
<dbReference type="Pfam" id="PF00254">
    <property type="entry name" value="FKBP_C"/>
    <property type="match status" value="1"/>
</dbReference>
<dbReference type="EMBL" id="CP018632">
    <property type="protein sequence ID" value="ASJ75180.1"/>
    <property type="molecule type" value="Genomic_DNA"/>
</dbReference>
<organism evidence="17 18">
    <name type="scientific">Granulosicoccus antarcticus IMCC3135</name>
    <dbReference type="NCBI Taxonomy" id="1192854"/>
    <lineage>
        <taxon>Bacteria</taxon>
        <taxon>Pseudomonadati</taxon>
        <taxon>Pseudomonadota</taxon>
        <taxon>Gammaproteobacteria</taxon>
        <taxon>Chromatiales</taxon>
        <taxon>Granulosicoccaceae</taxon>
        <taxon>Granulosicoccus</taxon>
    </lineage>
</organism>
<dbReference type="HAMAP" id="MF_00303">
    <property type="entry name" value="Trigger_factor_Tig"/>
    <property type="match status" value="1"/>
</dbReference>
<dbReference type="GO" id="GO:0003755">
    <property type="term" value="F:peptidyl-prolyl cis-trans isomerase activity"/>
    <property type="evidence" value="ECO:0007669"/>
    <property type="project" value="UniProtKB-UniRule"/>
</dbReference>
<keyword evidence="11" id="KW-0963">Cytoplasm</keyword>
<dbReference type="InterPro" id="IPR036611">
    <property type="entry name" value="Trigger_fac_ribosome-bd_sf"/>
</dbReference>
<evidence type="ECO:0000256" key="8">
    <source>
        <dbReference type="ARBA" id="ARBA00023235"/>
    </source>
</evidence>
<keyword evidence="7 11" id="KW-0143">Chaperone</keyword>
<dbReference type="PIRSF" id="PIRSF003095">
    <property type="entry name" value="Trigger_factor"/>
    <property type="match status" value="1"/>
</dbReference>
<dbReference type="Gene3D" id="3.10.50.40">
    <property type="match status" value="1"/>
</dbReference>
<dbReference type="GO" id="GO:0005737">
    <property type="term" value="C:cytoplasm"/>
    <property type="evidence" value="ECO:0007669"/>
    <property type="project" value="UniProtKB-SubCell"/>
</dbReference>
<dbReference type="SUPFAM" id="SSF54534">
    <property type="entry name" value="FKBP-like"/>
    <property type="match status" value="1"/>
</dbReference>
<keyword evidence="18" id="KW-1185">Reference proteome</keyword>
<keyword evidence="14" id="KW-0175">Coiled coil</keyword>
<evidence type="ECO:0000256" key="14">
    <source>
        <dbReference type="SAM" id="Coils"/>
    </source>
</evidence>
<dbReference type="AlphaFoldDB" id="A0A2Z2P1N7"/>
<evidence type="ECO:0000256" key="2">
    <source>
        <dbReference type="ARBA" id="ARBA00005464"/>
    </source>
</evidence>
<dbReference type="Gene3D" id="3.30.70.1050">
    <property type="entry name" value="Trigger factor ribosome-binding domain"/>
    <property type="match status" value="1"/>
</dbReference>
<evidence type="ECO:0000256" key="11">
    <source>
        <dbReference type="HAMAP-Rule" id="MF_00303"/>
    </source>
</evidence>
<dbReference type="GO" id="GO:0044183">
    <property type="term" value="F:protein folding chaperone"/>
    <property type="evidence" value="ECO:0007669"/>
    <property type="project" value="TreeGrafter"/>
</dbReference>
<keyword evidence="6 11" id="KW-0697">Rotamase</keyword>
<evidence type="ECO:0000313" key="17">
    <source>
        <dbReference type="EMBL" id="ASJ75180.1"/>
    </source>
</evidence>
<dbReference type="OrthoDB" id="9767721at2"/>
<evidence type="ECO:0000256" key="6">
    <source>
        <dbReference type="ARBA" id="ARBA00023110"/>
    </source>
</evidence>
<keyword evidence="8 11" id="KW-0413">Isomerase</keyword>
<dbReference type="GO" id="GO:0043335">
    <property type="term" value="P:protein unfolding"/>
    <property type="evidence" value="ECO:0007669"/>
    <property type="project" value="TreeGrafter"/>
</dbReference>
<evidence type="ECO:0000256" key="1">
    <source>
        <dbReference type="ARBA" id="ARBA00000971"/>
    </source>
</evidence>
<dbReference type="InterPro" id="IPR046357">
    <property type="entry name" value="PPIase_dom_sf"/>
</dbReference>
<dbReference type="InterPro" id="IPR027304">
    <property type="entry name" value="Trigger_fact/SurA_dom_sf"/>
</dbReference>
<evidence type="ECO:0000256" key="13">
    <source>
        <dbReference type="RuleBase" id="RU003914"/>
    </source>
</evidence>
<reference evidence="17 18" key="1">
    <citation type="submission" date="2016-12" db="EMBL/GenBank/DDBJ databases">
        <authorList>
            <person name="Song W.-J."/>
            <person name="Kurnit D.M."/>
        </authorList>
    </citation>
    <scope>NUCLEOTIDE SEQUENCE [LARGE SCALE GENOMIC DNA]</scope>
    <source>
        <strain evidence="17 18">IMCC3135</strain>
    </source>
</reference>
<evidence type="ECO:0000259" key="16">
    <source>
        <dbReference type="PROSITE" id="PS50059"/>
    </source>
</evidence>
<dbReference type="Pfam" id="PF05697">
    <property type="entry name" value="Trigger_N"/>
    <property type="match status" value="1"/>
</dbReference>
<comment type="catalytic activity">
    <reaction evidence="1 11 12">
        <text>[protein]-peptidylproline (omega=180) = [protein]-peptidylproline (omega=0)</text>
        <dbReference type="Rhea" id="RHEA:16237"/>
        <dbReference type="Rhea" id="RHEA-COMP:10747"/>
        <dbReference type="Rhea" id="RHEA-COMP:10748"/>
        <dbReference type="ChEBI" id="CHEBI:83833"/>
        <dbReference type="ChEBI" id="CHEBI:83834"/>
        <dbReference type="EC" id="5.2.1.8"/>
    </reaction>
</comment>
<dbReference type="GO" id="GO:0051083">
    <property type="term" value="P:'de novo' cotranslational protein folding"/>
    <property type="evidence" value="ECO:0007669"/>
    <property type="project" value="TreeGrafter"/>
</dbReference>
<dbReference type="KEGG" id="gai:IMCC3135_25600"/>
<name>A0A2Z2P1N7_9GAMM</name>
<gene>
    <name evidence="11 17" type="primary">tig</name>
    <name evidence="17" type="ORF">IMCC3135_25600</name>
</gene>
<dbReference type="FunFam" id="3.10.50.40:FF:000001">
    <property type="entry name" value="Trigger factor"/>
    <property type="match status" value="1"/>
</dbReference>
<dbReference type="RefSeq" id="WP_088920124.1">
    <property type="nucleotide sequence ID" value="NZ_CP018632.1"/>
</dbReference>
<accession>A0A2Z2P1N7</accession>
<dbReference type="GO" id="GO:0043022">
    <property type="term" value="F:ribosome binding"/>
    <property type="evidence" value="ECO:0007669"/>
    <property type="project" value="TreeGrafter"/>
</dbReference>
<comment type="similarity">
    <text evidence="2 11 13">Belongs to the FKBP-type PPIase family. Tig subfamily.</text>
</comment>
<dbReference type="PROSITE" id="PS50059">
    <property type="entry name" value="FKBP_PPIASE"/>
    <property type="match status" value="1"/>
</dbReference>
<evidence type="ECO:0000256" key="7">
    <source>
        <dbReference type="ARBA" id="ARBA00023186"/>
    </source>
</evidence>
<sequence>MQVSVETTQGLERRMTVALPSEDIDSAVLERLQSLSKTTRINGFRPGKVPFNVVKKRYEPQVRSEVLGSLINRSYFDAVQQEKLRPAGQPDIVPAPPAEGADNEAGFSFIATFEVYPEFEPVFNDGIKVNRPVVSIEESDIEEMLENLRKQRTEYVAVERESADGDQIVIDFVGRIDGEEFPGGKADKAPLVLGSNAMIPGFESQLIGLKAGDEKTIQVTFPEEYQADHLAGKETEFDITVHEVKESQLPEFNEELIKSFGIEDGTVESLRADIQKNMERELKQRIDNQVKTQVMDGLVELNPIDVPSALVSEEIKRQREQLMQQMPAESDSSMLADELFTEQATRRVQLGLVVGEIIQQKEIKADAAAVREQVEQLASSYQDPQQVIDYYYGNQEMLKNIEGLVLEEAVTAAVLEAATVVDEPTTFKDIMNPPAPEAPADSENS</sequence>
<dbReference type="InterPro" id="IPR008881">
    <property type="entry name" value="Trigger_fac_ribosome-bd_bac"/>
</dbReference>
<dbReference type="PANTHER" id="PTHR30560:SF3">
    <property type="entry name" value="TRIGGER FACTOR-LIKE PROTEIN TIG, CHLOROPLASTIC"/>
    <property type="match status" value="1"/>
</dbReference>
<dbReference type="Proteomes" id="UP000250079">
    <property type="component" value="Chromosome"/>
</dbReference>